<evidence type="ECO:0000313" key="4">
    <source>
        <dbReference type="Proteomes" id="UP000068016"/>
    </source>
</evidence>
<evidence type="ECO:0000313" key="3">
    <source>
        <dbReference type="EMBL" id="KWN05597.1"/>
    </source>
</evidence>
<dbReference type="Proteomes" id="UP000068016">
    <property type="component" value="Unassembled WGS sequence"/>
</dbReference>
<dbReference type="InterPro" id="IPR047768">
    <property type="entry name" value="Tn5p-like"/>
</dbReference>
<name>A0A125K3Z3_9BURK</name>
<gene>
    <name evidence="3" type="ORF">WT83_28960</name>
</gene>
<dbReference type="SUPFAM" id="SSF53098">
    <property type="entry name" value="Ribonuclease H-like"/>
    <property type="match status" value="1"/>
</dbReference>
<evidence type="ECO:0008006" key="5">
    <source>
        <dbReference type="Google" id="ProtNLM"/>
    </source>
</evidence>
<dbReference type="AlphaFoldDB" id="A0A125K3Z3"/>
<dbReference type="Gene3D" id="3.90.350.10">
    <property type="entry name" value="Transposase Inhibitor Protein From Tn5, Chain A, domain 1"/>
    <property type="match status" value="1"/>
</dbReference>
<accession>A0A125K3Z3</accession>
<dbReference type="GO" id="GO:0006313">
    <property type="term" value="P:DNA transposition"/>
    <property type="evidence" value="ECO:0007669"/>
    <property type="project" value="InterPro"/>
</dbReference>
<dbReference type="InterPro" id="IPR014737">
    <property type="entry name" value="Transposase_Tn5-like_C"/>
</dbReference>
<dbReference type="NCBIfam" id="NF033590">
    <property type="entry name" value="transpos_IS4_3"/>
    <property type="match status" value="1"/>
</dbReference>
<dbReference type="PANTHER" id="PTHR37319:SF1">
    <property type="entry name" value="TRANSPOSASE TN5 DIMERISATION DOMAIN-CONTAINING PROTEIN"/>
    <property type="match status" value="1"/>
</dbReference>
<protein>
    <recommendedName>
        <fullName evidence="5">Transposase</fullName>
    </recommendedName>
</protein>
<dbReference type="InterPro" id="IPR054836">
    <property type="entry name" value="Tn5_transposase"/>
</dbReference>
<proteinExistence type="predicted"/>
<dbReference type="PANTHER" id="PTHR37319">
    <property type="entry name" value="TRANSPOSASE"/>
    <property type="match status" value="1"/>
</dbReference>
<dbReference type="InterPro" id="IPR012337">
    <property type="entry name" value="RNaseH-like_sf"/>
</dbReference>
<feature type="domain" description="Transposase Tn5 dimerisation" evidence="2">
    <location>
        <begin position="91"/>
        <end position="170"/>
    </location>
</feature>
<feature type="domain" description="Transposase IS4-like" evidence="1">
    <location>
        <begin position="34"/>
        <end position="88"/>
    </location>
</feature>
<sequence length="185" mass="21209">MPADKGQSVAATCPVVAREFDAPTGVKPIEWRLLTNRETTTWQQVIEFIDWYRTHWKIEILFNVLKNGFRVEALQLGTIERLERALALFVVVAWRIAYLMRTGRTCPDLDAELFFDVDEIRGAYLLTEAKQPTKPKLHEVLHLIAQLGGFPRRKGDGEPGAKAIWLGTQRSSRRCQDFTSTTRPR</sequence>
<dbReference type="Gene3D" id="1.10.740.10">
    <property type="entry name" value="Transferase Inhibitor Protein From Tn5, Chain"/>
    <property type="match status" value="1"/>
</dbReference>
<dbReference type="InterPro" id="IPR003201">
    <property type="entry name" value="Transposase_Tn5"/>
</dbReference>
<dbReference type="InterPro" id="IPR002559">
    <property type="entry name" value="Transposase_11"/>
</dbReference>
<reference evidence="3 4" key="1">
    <citation type="submission" date="2015-11" db="EMBL/GenBank/DDBJ databases">
        <title>Expanding the genomic diversity of Burkholderia species for the development of highly accurate diagnostics.</title>
        <authorList>
            <person name="Sahl J."/>
            <person name="Keim P."/>
            <person name="Wagner D."/>
        </authorList>
    </citation>
    <scope>NUCLEOTIDE SEQUENCE [LARGE SCALE GENOMIC DNA]</scope>
    <source>
        <strain evidence="3 4">MSMB793WGS</strain>
    </source>
</reference>
<evidence type="ECO:0000259" key="2">
    <source>
        <dbReference type="Pfam" id="PF02281"/>
    </source>
</evidence>
<comment type="caution">
    <text evidence="3">The sequence shown here is derived from an EMBL/GenBank/DDBJ whole genome shotgun (WGS) entry which is preliminary data.</text>
</comment>
<dbReference type="GO" id="GO:0003677">
    <property type="term" value="F:DNA binding"/>
    <property type="evidence" value="ECO:0007669"/>
    <property type="project" value="InterPro"/>
</dbReference>
<dbReference type="Pfam" id="PF01609">
    <property type="entry name" value="DDE_Tnp_1"/>
    <property type="match status" value="1"/>
</dbReference>
<dbReference type="EMBL" id="LPLZ01000081">
    <property type="protein sequence ID" value="KWN05597.1"/>
    <property type="molecule type" value="Genomic_DNA"/>
</dbReference>
<dbReference type="GO" id="GO:0004803">
    <property type="term" value="F:transposase activity"/>
    <property type="evidence" value="ECO:0007669"/>
    <property type="project" value="InterPro"/>
</dbReference>
<evidence type="ECO:0000259" key="1">
    <source>
        <dbReference type="Pfam" id="PF01609"/>
    </source>
</evidence>
<dbReference type="Pfam" id="PF02281">
    <property type="entry name" value="Dimer_Tnp_Tn5"/>
    <property type="match status" value="1"/>
</dbReference>
<organism evidence="3 4">
    <name type="scientific">Burkholderia territorii</name>
    <dbReference type="NCBI Taxonomy" id="1503055"/>
    <lineage>
        <taxon>Bacteria</taxon>
        <taxon>Pseudomonadati</taxon>
        <taxon>Pseudomonadota</taxon>
        <taxon>Betaproteobacteria</taxon>
        <taxon>Burkholderiales</taxon>
        <taxon>Burkholderiaceae</taxon>
        <taxon>Burkholderia</taxon>
        <taxon>Burkholderia cepacia complex</taxon>
    </lineage>
</organism>